<dbReference type="Gene3D" id="1.25.40.10">
    <property type="entry name" value="Tetratricopeptide repeat domain"/>
    <property type="match status" value="1"/>
</dbReference>
<keyword evidence="12" id="KW-1185">Reference proteome</keyword>
<keyword evidence="9" id="KW-1133">Transmembrane helix</keyword>
<dbReference type="EMBL" id="BSOT01000005">
    <property type="protein sequence ID" value="GLR70249.1"/>
    <property type="molecule type" value="Genomic_DNA"/>
</dbReference>
<sequence>MDDRPDYIGIYSIDAEIGSGGSARVFKAYDKRLLRWVAIKVLYDYQQQDLTREAQILAKINHPNVVSVLDIVEQTDSIALVMEYLPGKTLANALLETRPTLEKALQYGIEIAKGLDAIHQAGLVHQDIKPSNIFFDTNQQLKIGDFGIAQTLTHDTEKIDSLSVGSFYSLSPEQIAQQEVTTASDIYSLGILMFDLVAGAHPFAHAGDIANSLAERTTNPAPQLRSNYSAVNQLIMQMLERNPSKRPVSAAEIVQRIKTILTSDFNPLNQHTIEQNNPILISAHQTISQRRKRVFWGSIVSVVVLIALTVWFQWPKQINYITVMPPEINQGLELPDIPLIQASVHQATVNVFQSIDTFKLVASSEVPDTLTSISDIQRITAAEHVLFTTLDCTLNACAVTFSFWEESPAILTKQEQIQVPTDRLLFVSDIVQEFLYKWVNASITNSTVKRKNINEQEYRKFLALKNSYQTQSINADTYISALASLTDSSCQLEALCHALLLRYREQYFVTRDDVWLQKSRALLKDINDIQRKKRLMSAAAEIELAARNFDKAEEWLLLLENKDIVDDSVRSIRARWYFSQGLAEKAKALFSTLVEDRPSTQHLYNYALMLFRSGETDKSLSILTRLLTRAPEHVKGLELQGIARYYTGDWNAVVASYQALIELNQGDNATTQSNLGFAFLMNGETDKAVPHLQKAVEMAPNNPQILINLADSMLIQGNEAQSNILYQQVISQLLAIEKPSQNDLLTLAQAYAQLGQKNKALKVLIEAENKGANDPFTLYFLSLVYAILDENATAIAYKNRASEQGVPMSWFNIIWFESLTSSM</sequence>
<proteinExistence type="inferred from homology"/>
<dbReference type="SMART" id="SM00028">
    <property type="entry name" value="TPR"/>
    <property type="match status" value="4"/>
</dbReference>
<dbReference type="PROSITE" id="PS50011">
    <property type="entry name" value="PROTEIN_KINASE_DOM"/>
    <property type="match status" value="1"/>
</dbReference>
<dbReference type="InterPro" id="IPR000719">
    <property type="entry name" value="Prot_kinase_dom"/>
</dbReference>
<keyword evidence="5" id="KW-0418">Kinase</keyword>
<dbReference type="AlphaFoldDB" id="A0AA37WJI2"/>
<dbReference type="InterPro" id="IPR019734">
    <property type="entry name" value="TPR_rpt"/>
</dbReference>
<dbReference type="GO" id="GO:0005524">
    <property type="term" value="F:ATP binding"/>
    <property type="evidence" value="ECO:0007669"/>
    <property type="project" value="UniProtKB-UniRule"/>
</dbReference>
<dbReference type="PROSITE" id="PS00108">
    <property type="entry name" value="PROTEIN_KINASE_ST"/>
    <property type="match status" value="1"/>
</dbReference>
<dbReference type="InterPro" id="IPR008271">
    <property type="entry name" value="Ser/Thr_kinase_AS"/>
</dbReference>
<feature type="binding site" evidence="8">
    <location>
        <position position="40"/>
    </location>
    <ligand>
        <name>ATP</name>
        <dbReference type="ChEBI" id="CHEBI:30616"/>
    </ligand>
</feature>
<reference evidence="11" key="1">
    <citation type="journal article" date="2014" name="Int. J. Syst. Evol. Microbiol.">
        <title>Complete genome sequence of Corynebacterium casei LMG S-19264T (=DSM 44701T), isolated from a smear-ripened cheese.</title>
        <authorList>
            <consortium name="US DOE Joint Genome Institute (JGI-PGF)"/>
            <person name="Walter F."/>
            <person name="Albersmeier A."/>
            <person name="Kalinowski J."/>
            <person name="Ruckert C."/>
        </authorList>
    </citation>
    <scope>NUCLEOTIDE SEQUENCE</scope>
    <source>
        <strain evidence="11">NBRC 110023</strain>
    </source>
</reference>
<dbReference type="RefSeq" id="WP_284216554.1">
    <property type="nucleotide sequence ID" value="NZ_BSOT01000005.1"/>
</dbReference>
<keyword evidence="9" id="KW-0472">Membrane</keyword>
<evidence type="ECO:0000256" key="9">
    <source>
        <dbReference type="SAM" id="Phobius"/>
    </source>
</evidence>
<dbReference type="SMART" id="SM00220">
    <property type="entry name" value="S_TKc"/>
    <property type="match status" value="1"/>
</dbReference>
<dbReference type="PROSITE" id="PS00107">
    <property type="entry name" value="PROTEIN_KINASE_ATP"/>
    <property type="match status" value="1"/>
</dbReference>
<dbReference type="EC" id="2.7.11.1" evidence="2"/>
<keyword evidence="6 8" id="KW-0067">ATP-binding</keyword>
<evidence type="ECO:0000256" key="6">
    <source>
        <dbReference type="ARBA" id="ARBA00022840"/>
    </source>
</evidence>
<dbReference type="InterPro" id="IPR011990">
    <property type="entry name" value="TPR-like_helical_dom_sf"/>
</dbReference>
<evidence type="ECO:0000256" key="2">
    <source>
        <dbReference type="ARBA" id="ARBA00012513"/>
    </source>
</evidence>
<name>A0AA37WJI2_9ALTE</name>
<comment type="caution">
    <text evidence="11">The sequence shown here is derived from an EMBL/GenBank/DDBJ whole genome shotgun (WGS) entry which is preliminary data.</text>
</comment>
<evidence type="ECO:0000256" key="4">
    <source>
        <dbReference type="ARBA" id="ARBA00022741"/>
    </source>
</evidence>
<evidence type="ECO:0000313" key="11">
    <source>
        <dbReference type="EMBL" id="GLR70249.1"/>
    </source>
</evidence>
<dbReference type="InterPro" id="IPR011009">
    <property type="entry name" value="Kinase-like_dom_sf"/>
</dbReference>
<evidence type="ECO:0000256" key="1">
    <source>
        <dbReference type="ARBA" id="ARBA00010886"/>
    </source>
</evidence>
<dbReference type="InterPro" id="IPR050660">
    <property type="entry name" value="NEK_Ser/Thr_kinase"/>
</dbReference>
<dbReference type="Pfam" id="PF00069">
    <property type="entry name" value="Pkinase"/>
    <property type="match status" value="1"/>
</dbReference>
<gene>
    <name evidence="11" type="ORF">GCM10007852_11570</name>
</gene>
<dbReference type="GO" id="GO:0004674">
    <property type="term" value="F:protein serine/threonine kinase activity"/>
    <property type="evidence" value="ECO:0007669"/>
    <property type="project" value="UniProtKB-EC"/>
</dbReference>
<reference evidence="11" key="2">
    <citation type="submission" date="2023-01" db="EMBL/GenBank/DDBJ databases">
        <title>Draft genome sequence of Agaribacter marinus strain NBRC 110023.</title>
        <authorList>
            <person name="Sun Q."/>
            <person name="Mori K."/>
        </authorList>
    </citation>
    <scope>NUCLEOTIDE SEQUENCE</scope>
    <source>
        <strain evidence="11">NBRC 110023</strain>
    </source>
</reference>
<keyword evidence="3" id="KW-0808">Transferase</keyword>
<protein>
    <recommendedName>
        <fullName evidence="2">non-specific serine/threonine protein kinase</fullName>
        <ecNumber evidence="2">2.7.11.1</ecNumber>
    </recommendedName>
</protein>
<keyword evidence="7" id="KW-0802">TPR repeat</keyword>
<comment type="similarity">
    <text evidence="1">Belongs to the protein kinase superfamily. NEK Ser/Thr protein kinase family. NIMA subfamily.</text>
</comment>
<dbReference type="Gene3D" id="1.10.510.10">
    <property type="entry name" value="Transferase(Phosphotransferase) domain 1"/>
    <property type="match status" value="1"/>
</dbReference>
<dbReference type="SUPFAM" id="SSF56112">
    <property type="entry name" value="Protein kinase-like (PK-like)"/>
    <property type="match status" value="1"/>
</dbReference>
<dbReference type="CDD" id="cd14014">
    <property type="entry name" value="STKc_PknB_like"/>
    <property type="match status" value="1"/>
</dbReference>
<evidence type="ECO:0000313" key="12">
    <source>
        <dbReference type="Proteomes" id="UP001156601"/>
    </source>
</evidence>
<evidence type="ECO:0000256" key="8">
    <source>
        <dbReference type="PROSITE-ProRule" id="PRU10141"/>
    </source>
</evidence>
<organism evidence="11 12">
    <name type="scientific">Agaribacter marinus</name>
    <dbReference type="NCBI Taxonomy" id="1431249"/>
    <lineage>
        <taxon>Bacteria</taxon>
        <taxon>Pseudomonadati</taxon>
        <taxon>Pseudomonadota</taxon>
        <taxon>Gammaproteobacteria</taxon>
        <taxon>Alteromonadales</taxon>
        <taxon>Alteromonadaceae</taxon>
        <taxon>Agaribacter</taxon>
    </lineage>
</organism>
<dbReference type="PROSITE" id="PS50005">
    <property type="entry name" value="TPR"/>
    <property type="match status" value="1"/>
</dbReference>
<feature type="domain" description="Protein kinase" evidence="10">
    <location>
        <begin position="11"/>
        <end position="261"/>
    </location>
</feature>
<evidence type="ECO:0000256" key="5">
    <source>
        <dbReference type="ARBA" id="ARBA00022777"/>
    </source>
</evidence>
<dbReference type="InterPro" id="IPR017441">
    <property type="entry name" value="Protein_kinase_ATP_BS"/>
</dbReference>
<dbReference type="Proteomes" id="UP001156601">
    <property type="component" value="Unassembled WGS sequence"/>
</dbReference>
<feature type="transmembrane region" description="Helical" evidence="9">
    <location>
        <begin position="294"/>
        <end position="314"/>
    </location>
</feature>
<dbReference type="PANTHER" id="PTHR43671:SF13">
    <property type="entry name" value="SERINE_THREONINE-PROTEIN KINASE NEK2"/>
    <property type="match status" value="1"/>
</dbReference>
<feature type="repeat" description="TPR" evidence="7">
    <location>
        <begin position="669"/>
        <end position="702"/>
    </location>
</feature>
<evidence type="ECO:0000256" key="3">
    <source>
        <dbReference type="ARBA" id="ARBA00022679"/>
    </source>
</evidence>
<evidence type="ECO:0000256" key="7">
    <source>
        <dbReference type="PROSITE-ProRule" id="PRU00339"/>
    </source>
</evidence>
<dbReference type="SUPFAM" id="SSF48452">
    <property type="entry name" value="TPR-like"/>
    <property type="match status" value="2"/>
</dbReference>
<keyword evidence="4 8" id="KW-0547">Nucleotide-binding</keyword>
<evidence type="ECO:0000259" key="10">
    <source>
        <dbReference type="PROSITE" id="PS50011"/>
    </source>
</evidence>
<accession>A0AA37WJI2</accession>
<dbReference type="Pfam" id="PF13432">
    <property type="entry name" value="TPR_16"/>
    <property type="match status" value="2"/>
</dbReference>
<dbReference type="PANTHER" id="PTHR43671">
    <property type="entry name" value="SERINE/THREONINE-PROTEIN KINASE NEK"/>
    <property type="match status" value="1"/>
</dbReference>
<keyword evidence="9" id="KW-0812">Transmembrane</keyword>